<feature type="transmembrane region" description="Helical" evidence="1">
    <location>
        <begin position="7"/>
        <end position="25"/>
    </location>
</feature>
<keyword evidence="1" id="KW-0812">Transmembrane</keyword>
<feature type="transmembrane region" description="Helical" evidence="1">
    <location>
        <begin position="31"/>
        <end position="53"/>
    </location>
</feature>
<sequence>MNSRQKTICIASAVMIGLGAMLPTIEGSPVPALVGVPIAVAALAVLIATVVSARSKKNGERLE</sequence>
<dbReference type="EMBL" id="FOFR01000020">
    <property type="protein sequence ID" value="SES03502.1"/>
    <property type="molecule type" value="Genomic_DNA"/>
</dbReference>
<dbReference type="RefSeq" id="WP_143116373.1">
    <property type="nucleotide sequence ID" value="NZ_FOFR01000020.1"/>
</dbReference>
<keyword evidence="1" id="KW-0472">Membrane</keyword>
<evidence type="ECO:0000313" key="3">
    <source>
        <dbReference type="Proteomes" id="UP000199352"/>
    </source>
</evidence>
<dbReference type="Proteomes" id="UP000199352">
    <property type="component" value="Unassembled WGS sequence"/>
</dbReference>
<organism evidence="2 3">
    <name type="scientific">Lentzea xinjiangensis</name>
    <dbReference type="NCBI Taxonomy" id="402600"/>
    <lineage>
        <taxon>Bacteria</taxon>
        <taxon>Bacillati</taxon>
        <taxon>Actinomycetota</taxon>
        <taxon>Actinomycetes</taxon>
        <taxon>Pseudonocardiales</taxon>
        <taxon>Pseudonocardiaceae</taxon>
        <taxon>Lentzea</taxon>
    </lineage>
</organism>
<keyword evidence="3" id="KW-1185">Reference proteome</keyword>
<evidence type="ECO:0000313" key="2">
    <source>
        <dbReference type="EMBL" id="SES03502.1"/>
    </source>
</evidence>
<evidence type="ECO:0000256" key="1">
    <source>
        <dbReference type="SAM" id="Phobius"/>
    </source>
</evidence>
<dbReference type="AlphaFoldDB" id="A0A1H9U2J4"/>
<proteinExistence type="predicted"/>
<keyword evidence="1" id="KW-1133">Transmembrane helix</keyword>
<protein>
    <submittedName>
        <fullName evidence="2">Uncharacterized protein</fullName>
    </submittedName>
</protein>
<gene>
    <name evidence="2" type="ORF">SAMN05216188_12021</name>
</gene>
<accession>A0A1H9U2J4</accession>
<reference evidence="3" key="1">
    <citation type="submission" date="2016-10" db="EMBL/GenBank/DDBJ databases">
        <authorList>
            <person name="Varghese N."/>
            <person name="Submissions S."/>
        </authorList>
    </citation>
    <scope>NUCLEOTIDE SEQUENCE [LARGE SCALE GENOMIC DNA]</scope>
    <source>
        <strain evidence="3">CGMCC 4.3525</strain>
    </source>
</reference>
<name>A0A1H9U2J4_9PSEU</name>